<dbReference type="InterPro" id="IPR028036">
    <property type="entry name" value="DMAC1-like_dom"/>
</dbReference>
<dbReference type="InterPro" id="IPR027896">
    <property type="entry name" value="UQCC3"/>
</dbReference>
<accession>A0AAW1AMZ5</accession>
<evidence type="ECO:0000313" key="4">
    <source>
        <dbReference type="EMBL" id="KAK9391126.1"/>
    </source>
</evidence>
<organism evidence="4 5">
    <name type="scientific">Crotalus adamanteus</name>
    <name type="common">Eastern diamondback rattlesnake</name>
    <dbReference type="NCBI Taxonomy" id="8729"/>
    <lineage>
        <taxon>Eukaryota</taxon>
        <taxon>Metazoa</taxon>
        <taxon>Chordata</taxon>
        <taxon>Craniata</taxon>
        <taxon>Vertebrata</taxon>
        <taxon>Euteleostomi</taxon>
        <taxon>Lepidosauria</taxon>
        <taxon>Squamata</taxon>
        <taxon>Bifurcata</taxon>
        <taxon>Unidentata</taxon>
        <taxon>Episquamata</taxon>
        <taxon>Toxicofera</taxon>
        <taxon>Serpentes</taxon>
        <taxon>Colubroidea</taxon>
        <taxon>Viperidae</taxon>
        <taxon>Crotalinae</taxon>
        <taxon>Crotalus</taxon>
    </lineage>
</organism>
<evidence type="ECO:0000313" key="5">
    <source>
        <dbReference type="Proteomes" id="UP001474421"/>
    </source>
</evidence>
<keyword evidence="2" id="KW-0472">Membrane</keyword>
<keyword evidence="2" id="KW-1133">Transmembrane helix</keyword>
<comment type="caution">
    <text evidence="4">The sequence shown here is derived from an EMBL/GenBank/DDBJ whole genome shotgun (WGS) entry which is preliminary data.</text>
</comment>
<keyword evidence="5" id="KW-1185">Reference proteome</keyword>
<evidence type="ECO:0000259" key="3">
    <source>
        <dbReference type="Pfam" id="PF15055"/>
    </source>
</evidence>
<dbReference type="PANTHER" id="PTHR36469">
    <property type="entry name" value="DISTAL MEMBRANE-ARM ASSEMBLY COMPLEX PROTEIN 1"/>
    <property type="match status" value="1"/>
</dbReference>
<gene>
    <name evidence="4" type="ORF">NXF25_018456</name>
</gene>
<feature type="region of interest" description="Disordered" evidence="1">
    <location>
        <begin position="70"/>
        <end position="186"/>
    </location>
</feature>
<dbReference type="Pfam" id="PF15141">
    <property type="entry name" value="UQCC3"/>
    <property type="match status" value="1"/>
</dbReference>
<feature type="transmembrane region" description="Helical" evidence="2">
    <location>
        <begin position="280"/>
        <end position="301"/>
    </location>
</feature>
<dbReference type="Pfam" id="PF15055">
    <property type="entry name" value="DMAC1_Dmo2"/>
    <property type="match status" value="1"/>
</dbReference>
<name>A0AAW1AMZ5_CROAD</name>
<sequence length="307" mass="34452">MAIQWHVVKAVAAALGIFGGGLLLLQLWPSDELRSAKLSKKFREPSQHYTDTQRQNALIMEILKEAASTDENWARKPFSWKKKRWQKGGGERKGEKRRKEGRGKERKDGRRGGERKREGKDGRKEGRQKEKEGKKEKMGEGEEKGKERKGNGRKGKMGERKGEKRRRKEGKEMGVRGRRGNLRQGAPLPNRTFIEVGRPLFLSFPGDLPFCASGIRLERLMAARPGGGVVAGSSPAAPKKSAFWSCFSCRMLTGGGLLASGVWVYMGVRQSLRQRRPGKVFDVFRLVFAIGLSTWAVIVILDPIQPK</sequence>
<dbReference type="EMBL" id="JAOTOJ010000019">
    <property type="protein sequence ID" value="KAK9391126.1"/>
    <property type="molecule type" value="Genomic_DNA"/>
</dbReference>
<dbReference type="Proteomes" id="UP001474421">
    <property type="component" value="Unassembled WGS sequence"/>
</dbReference>
<dbReference type="GO" id="GO:0005739">
    <property type="term" value="C:mitochondrion"/>
    <property type="evidence" value="ECO:0007669"/>
    <property type="project" value="GOC"/>
</dbReference>
<dbReference type="GO" id="GO:0034551">
    <property type="term" value="P:mitochondrial respiratory chain complex III assembly"/>
    <property type="evidence" value="ECO:0007669"/>
    <property type="project" value="InterPro"/>
</dbReference>
<feature type="transmembrane region" description="Helical" evidence="2">
    <location>
        <begin position="7"/>
        <end position="28"/>
    </location>
</feature>
<dbReference type="InterPro" id="IPR053117">
    <property type="entry name" value="DMAC_Protein"/>
</dbReference>
<evidence type="ECO:0000256" key="2">
    <source>
        <dbReference type="SAM" id="Phobius"/>
    </source>
</evidence>
<proteinExistence type="predicted"/>
<protein>
    <submittedName>
        <fullName evidence="4">Transmembrane protein</fullName>
    </submittedName>
</protein>
<dbReference type="PANTHER" id="PTHR36469:SF1">
    <property type="entry name" value="DISTAL MEMBRANE-ARM ASSEMBLY COMPLEX PROTEIN 1"/>
    <property type="match status" value="1"/>
</dbReference>
<reference evidence="4 5" key="1">
    <citation type="journal article" date="2024" name="Proc. Natl. Acad. Sci. U.S.A.">
        <title>The genetic regulatory architecture and epigenomic basis for age-related changes in rattlesnake venom.</title>
        <authorList>
            <person name="Hogan M.P."/>
            <person name="Holding M.L."/>
            <person name="Nystrom G.S."/>
            <person name="Colston T.J."/>
            <person name="Bartlett D.A."/>
            <person name="Mason A.J."/>
            <person name="Ellsworth S.A."/>
            <person name="Rautsaw R.M."/>
            <person name="Lawrence K.C."/>
            <person name="Strickland J.L."/>
            <person name="He B."/>
            <person name="Fraser P."/>
            <person name="Margres M.J."/>
            <person name="Gilbert D.M."/>
            <person name="Gibbs H.L."/>
            <person name="Parkinson C.L."/>
            <person name="Rokyta D.R."/>
        </authorList>
    </citation>
    <scope>NUCLEOTIDE SEQUENCE [LARGE SCALE GENOMIC DNA]</scope>
    <source>
        <strain evidence="4">DRR0105</strain>
    </source>
</reference>
<feature type="compositionally biased region" description="Basic and acidic residues" evidence="1">
    <location>
        <begin position="89"/>
        <end position="162"/>
    </location>
</feature>
<feature type="transmembrane region" description="Helical" evidence="2">
    <location>
        <begin position="242"/>
        <end position="268"/>
    </location>
</feature>
<evidence type="ECO:0000256" key="1">
    <source>
        <dbReference type="SAM" id="MobiDB-lite"/>
    </source>
</evidence>
<feature type="domain" description="Distal membrane-arm assembly complex protein 1-like" evidence="3">
    <location>
        <begin position="245"/>
        <end position="291"/>
    </location>
</feature>
<dbReference type="AlphaFoldDB" id="A0AAW1AMZ5"/>
<keyword evidence="2 4" id="KW-0812">Transmembrane</keyword>